<reference evidence="2 3" key="1">
    <citation type="submission" date="2019-12" db="EMBL/GenBank/DDBJ databases">
        <title>The genome of Stappia indica PHM037.</title>
        <authorList>
            <person name="Kacar D."/>
            <person name="Galan B."/>
            <person name="Canedo L."/>
            <person name="Rodriguez P."/>
            <person name="de la Calle F."/>
            <person name="Garcia J.L."/>
        </authorList>
    </citation>
    <scope>NUCLEOTIDE SEQUENCE [LARGE SCALE GENOMIC DNA]</scope>
    <source>
        <strain evidence="2 3">PHM037</strain>
    </source>
</reference>
<dbReference type="EMBL" id="CP046908">
    <property type="protein sequence ID" value="QGZ36758.1"/>
    <property type="molecule type" value="Genomic_DNA"/>
</dbReference>
<dbReference type="GO" id="GO:0006508">
    <property type="term" value="P:proteolysis"/>
    <property type="evidence" value="ECO:0007669"/>
    <property type="project" value="InterPro"/>
</dbReference>
<dbReference type="KEGG" id="siw:GH266_21040"/>
<dbReference type="GO" id="GO:0047617">
    <property type="term" value="F:fatty acyl-CoA hydrolase activity"/>
    <property type="evidence" value="ECO:0007669"/>
    <property type="project" value="TreeGrafter"/>
</dbReference>
<protein>
    <submittedName>
        <fullName evidence="2">Prolyl oligopeptidase family serine peptidase</fullName>
    </submittedName>
</protein>
<accession>A0A857CD30</accession>
<dbReference type="PANTHER" id="PTHR10824">
    <property type="entry name" value="ACYL-COENZYME A THIOESTERASE-RELATED"/>
    <property type="match status" value="1"/>
</dbReference>
<evidence type="ECO:0000313" key="3">
    <source>
        <dbReference type="Proteomes" id="UP000435648"/>
    </source>
</evidence>
<dbReference type="Gene3D" id="3.40.50.1820">
    <property type="entry name" value="alpha/beta hydrolase"/>
    <property type="match status" value="1"/>
</dbReference>
<proteinExistence type="predicted"/>
<dbReference type="RefSeq" id="WP_158195580.1">
    <property type="nucleotide sequence ID" value="NZ_CP046908.1"/>
</dbReference>
<dbReference type="InterPro" id="IPR029058">
    <property type="entry name" value="AB_hydrolase_fold"/>
</dbReference>
<dbReference type="GO" id="GO:0006637">
    <property type="term" value="P:acyl-CoA metabolic process"/>
    <property type="evidence" value="ECO:0007669"/>
    <property type="project" value="TreeGrafter"/>
</dbReference>
<sequence>MSLNIVRRLIPEWGTTYGPPGDGPFPAVMILHGSEGAGSGWSHRNAVLLAAHGFLAFPFPYSKGGNAWNAGSIVDVPLDRTAEALAALRGFAPSGGKIGIYGVSRGAEHALLLASLMLRDGVAGVPDAIAVHSAPDVICGAFDARRWRDAGDPGWQVWDPGERAWSWRGSSDDLLPTTPIEVERYDGPLFLSHGTADKVWSVETTRRLAERLRRHGRTPEVHYYQDEDHLPRSEAENRHNEKLIAFLDCNLTSFD</sequence>
<evidence type="ECO:0000259" key="1">
    <source>
        <dbReference type="Pfam" id="PF00326"/>
    </source>
</evidence>
<dbReference type="SUPFAM" id="SSF53474">
    <property type="entry name" value="alpha/beta-Hydrolases"/>
    <property type="match status" value="1"/>
</dbReference>
<dbReference type="OrthoDB" id="3647650at2"/>
<dbReference type="Pfam" id="PF00326">
    <property type="entry name" value="Peptidase_S9"/>
    <property type="match status" value="1"/>
</dbReference>
<evidence type="ECO:0000313" key="2">
    <source>
        <dbReference type="EMBL" id="QGZ36758.1"/>
    </source>
</evidence>
<dbReference type="GO" id="GO:0006631">
    <property type="term" value="P:fatty acid metabolic process"/>
    <property type="evidence" value="ECO:0007669"/>
    <property type="project" value="TreeGrafter"/>
</dbReference>
<dbReference type="AlphaFoldDB" id="A0A857CD30"/>
<name>A0A857CD30_9HYPH</name>
<feature type="domain" description="Peptidase S9 prolyl oligopeptidase catalytic" evidence="1">
    <location>
        <begin position="171"/>
        <end position="250"/>
    </location>
</feature>
<dbReference type="Proteomes" id="UP000435648">
    <property type="component" value="Chromosome"/>
</dbReference>
<dbReference type="PANTHER" id="PTHR10824:SF4">
    <property type="entry name" value="ACYL-COENZYME A THIOESTERASE 1-LIKE"/>
    <property type="match status" value="1"/>
</dbReference>
<organism evidence="2 3">
    <name type="scientific">Stappia indica</name>
    <dbReference type="NCBI Taxonomy" id="538381"/>
    <lineage>
        <taxon>Bacteria</taxon>
        <taxon>Pseudomonadati</taxon>
        <taxon>Pseudomonadota</taxon>
        <taxon>Alphaproteobacteria</taxon>
        <taxon>Hyphomicrobiales</taxon>
        <taxon>Stappiaceae</taxon>
        <taxon>Stappia</taxon>
    </lineage>
</organism>
<dbReference type="GO" id="GO:0008236">
    <property type="term" value="F:serine-type peptidase activity"/>
    <property type="evidence" value="ECO:0007669"/>
    <property type="project" value="InterPro"/>
</dbReference>
<dbReference type="InterPro" id="IPR001375">
    <property type="entry name" value="Peptidase_S9_cat"/>
</dbReference>
<gene>
    <name evidence="2" type="ORF">GH266_21040</name>
</gene>